<gene>
    <name evidence="11" type="ORF">DFR50_10853</name>
</gene>
<evidence type="ECO:0000256" key="3">
    <source>
        <dbReference type="ARBA" id="ARBA00022679"/>
    </source>
</evidence>
<comment type="pathway">
    <text evidence="1 7">Cell wall biogenesis; peptidoglycan biosynthesis.</text>
</comment>
<dbReference type="UniPathway" id="UPA00219"/>
<name>A0A366FLN0_9HYPH</name>
<keyword evidence="9" id="KW-0732">Signal</keyword>
<evidence type="ECO:0000256" key="5">
    <source>
        <dbReference type="ARBA" id="ARBA00022984"/>
    </source>
</evidence>
<feature type="compositionally biased region" description="Pro residues" evidence="8">
    <location>
        <begin position="429"/>
        <end position="441"/>
    </location>
</feature>
<accession>A0A366FLN0</accession>
<evidence type="ECO:0000256" key="7">
    <source>
        <dbReference type="PROSITE-ProRule" id="PRU01373"/>
    </source>
</evidence>
<dbReference type="GO" id="GO:0016740">
    <property type="term" value="F:transferase activity"/>
    <property type="evidence" value="ECO:0007669"/>
    <property type="project" value="UniProtKB-KW"/>
</dbReference>
<dbReference type="PROSITE" id="PS52029">
    <property type="entry name" value="LD_TPASE"/>
    <property type="match status" value="1"/>
</dbReference>
<dbReference type="InterPro" id="IPR005490">
    <property type="entry name" value="LD_TPept_cat_dom"/>
</dbReference>
<proteinExistence type="inferred from homology"/>
<evidence type="ECO:0000256" key="1">
    <source>
        <dbReference type="ARBA" id="ARBA00004752"/>
    </source>
</evidence>
<evidence type="ECO:0000256" key="2">
    <source>
        <dbReference type="ARBA" id="ARBA00005992"/>
    </source>
</evidence>
<feature type="chain" id="PRO_5016924920" evidence="9">
    <location>
        <begin position="23"/>
        <end position="488"/>
    </location>
</feature>
<dbReference type="PANTHER" id="PTHR36699">
    <property type="entry name" value="LD-TRANSPEPTIDASE"/>
    <property type="match status" value="1"/>
</dbReference>
<sequence length="488" mass="50893">MTLPFRRLAALGLAAAAGAIVAGCDDSYLDAGPGRAEHPITSATLQEMEKIDTTPSSPVLIRAYKKEAELEIWKMKSDGQYALLKTYPICRWSGQLGPKRTEGDMQVPEGFYAIAPGQMNPNSHYYLAFNVGYPNAYDRALGRTGGSVMVHGVCSSAGCFSMTDKQVDDIYAIARDALRGGQREIQLQSYPFHMTPENMAKYRLDPNIEFWKELKNGSDHFEVTKTEPSVLICGKHYIFGATARGEVAAGAPCPALQKDESVEALVAEKEAKDAAKVAELAARGVKPIRTIYADGGQNPVFAGYKDTSDPDALAGGPQEIALDDPGRAAPVRAAPAAAKPAPEAVQVATGDASRAAASAAEAAKAPAELASAAETEPVAPPQTIAVAAPVASGVAGMWGASAGSVKKWLHVGGEDAPAKPEATAYVPDQPIPSDVPLPPRRTAPAGKAQTVAAKAPKPPAKPAAEDSDAPDATGSIAAEPNVPAPPQR</sequence>
<evidence type="ECO:0000256" key="4">
    <source>
        <dbReference type="ARBA" id="ARBA00022960"/>
    </source>
</evidence>
<dbReference type="GO" id="GO:0071555">
    <property type="term" value="P:cell wall organization"/>
    <property type="evidence" value="ECO:0007669"/>
    <property type="project" value="UniProtKB-UniRule"/>
</dbReference>
<feature type="active site" description="Proton donor/acceptor" evidence="7">
    <location>
        <position position="151"/>
    </location>
</feature>
<evidence type="ECO:0000256" key="6">
    <source>
        <dbReference type="ARBA" id="ARBA00023316"/>
    </source>
</evidence>
<feature type="region of interest" description="Disordered" evidence="8">
    <location>
        <begin position="329"/>
        <end position="352"/>
    </location>
</feature>
<keyword evidence="3" id="KW-0808">Transferase</keyword>
<evidence type="ECO:0000256" key="8">
    <source>
        <dbReference type="SAM" id="MobiDB-lite"/>
    </source>
</evidence>
<feature type="signal peptide" evidence="9">
    <location>
        <begin position="1"/>
        <end position="22"/>
    </location>
</feature>
<organism evidence="11 12">
    <name type="scientific">Roseiarcus fermentans</name>
    <dbReference type="NCBI Taxonomy" id="1473586"/>
    <lineage>
        <taxon>Bacteria</taxon>
        <taxon>Pseudomonadati</taxon>
        <taxon>Pseudomonadota</taxon>
        <taxon>Alphaproteobacteria</taxon>
        <taxon>Hyphomicrobiales</taxon>
        <taxon>Roseiarcaceae</taxon>
        <taxon>Roseiarcus</taxon>
    </lineage>
</organism>
<evidence type="ECO:0000256" key="9">
    <source>
        <dbReference type="SAM" id="SignalP"/>
    </source>
</evidence>
<keyword evidence="6 7" id="KW-0961">Cell wall biogenesis/degradation</keyword>
<dbReference type="GO" id="GO:0009252">
    <property type="term" value="P:peptidoglycan biosynthetic process"/>
    <property type="evidence" value="ECO:0007669"/>
    <property type="project" value="UniProtKB-UniPathway"/>
</dbReference>
<dbReference type="Pfam" id="PF03734">
    <property type="entry name" value="YkuD"/>
    <property type="match status" value="1"/>
</dbReference>
<dbReference type="AlphaFoldDB" id="A0A366FLN0"/>
<protein>
    <submittedName>
        <fullName evidence="11">Murein L,D-transpeptidase YafK</fullName>
    </submittedName>
</protein>
<dbReference type="SUPFAM" id="SSF141523">
    <property type="entry name" value="L,D-transpeptidase catalytic domain-like"/>
    <property type="match status" value="1"/>
</dbReference>
<keyword evidence="4 7" id="KW-0133">Cell shape</keyword>
<dbReference type="EMBL" id="QNRK01000008">
    <property type="protein sequence ID" value="RBP15497.1"/>
    <property type="molecule type" value="Genomic_DNA"/>
</dbReference>
<reference evidence="11 12" key="1">
    <citation type="submission" date="2018-06" db="EMBL/GenBank/DDBJ databases">
        <title>Genomic Encyclopedia of Type Strains, Phase IV (KMG-IV): sequencing the most valuable type-strain genomes for metagenomic binning, comparative biology and taxonomic classification.</title>
        <authorList>
            <person name="Goeker M."/>
        </authorList>
    </citation>
    <scope>NUCLEOTIDE SEQUENCE [LARGE SCALE GENOMIC DNA]</scope>
    <source>
        <strain evidence="11 12">DSM 24875</strain>
    </source>
</reference>
<dbReference type="GO" id="GO:0004180">
    <property type="term" value="F:carboxypeptidase activity"/>
    <property type="evidence" value="ECO:0007669"/>
    <property type="project" value="UniProtKB-ARBA"/>
</dbReference>
<keyword evidence="12" id="KW-1185">Reference proteome</keyword>
<keyword evidence="5 7" id="KW-0573">Peptidoglycan synthesis</keyword>
<comment type="caution">
    <text evidence="11">The sequence shown here is derived from an EMBL/GenBank/DDBJ whole genome shotgun (WGS) entry which is preliminary data.</text>
</comment>
<feature type="active site" description="Nucleophile" evidence="7">
    <location>
        <position position="159"/>
    </location>
</feature>
<dbReference type="GO" id="GO:0008360">
    <property type="term" value="P:regulation of cell shape"/>
    <property type="evidence" value="ECO:0007669"/>
    <property type="project" value="UniProtKB-UniRule"/>
</dbReference>
<feature type="region of interest" description="Disordered" evidence="8">
    <location>
        <begin position="414"/>
        <end position="488"/>
    </location>
</feature>
<evidence type="ECO:0000259" key="10">
    <source>
        <dbReference type="PROSITE" id="PS52029"/>
    </source>
</evidence>
<dbReference type="PANTHER" id="PTHR36699:SF1">
    <property type="entry name" value="L,D-TRANSPEPTIDASE YAFK-RELATED"/>
    <property type="match status" value="1"/>
</dbReference>
<dbReference type="PROSITE" id="PS51257">
    <property type="entry name" value="PROKAR_LIPOPROTEIN"/>
    <property type="match status" value="1"/>
</dbReference>
<dbReference type="Proteomes" id="UP000253529">
    <property type="component" value="Unassembled WGS sequence"/>
</dbReference>
<dbReference type="InterPro" id="IPR038063">
    <property type="entry name" value="Transpep_catalytic_dom"/>
</dbReference>
<comment type="similarity">
    <text evidence="2">Belongs to the YkuD family.</text>
</comment>
<evidence type="ECO:0000313" key="12">
    <source>
        <dbReference type="Proteomes" id="UP000253529"/>
    </source>
</evidence>
<feature type="domain" description="L,D-TPase catalytic" evidence="10">
    <location>
        <begin position="59"/>
        <end position="186"/>
    </location>
</feature>
<dbReference type="RefSeq" id="WP_245427472.1">
    <property type="nucleotide sequence ID" value="NZ_QNRK01000008.1"/>
</dbReference>
<evidence type="ECO:0000313" key="11">
    <source>
        <dbReference type="EMBL" id="RBP15497.1"/>
    </source>
</evidence>